<accession>A0A8T2QJH3</accession>
<protein>
    <recommendedName>
        <fullName evidence="10 14">Peroxisomal membrane protein PEX14</fullName>
    </recommendedName>
    <alternativeName>
        <fullName evidence="11 14">Peroxin-14</fullName>
    </alternativeName>
</protein>
<feature type="domain" description="Peroxisome membrane anchor protein Pex14p N-terminal" evidence="16">
    <location>
        <begin position="58"/>
        <end position="102"/>
    </location>
</feature>
<comment type="subcellular location">
    <subcellularLocation>
        <location evidence="1">Peroxisome membrane</location>
        <topology evidence="1">Single-pass membrane protein</topology>
    </subcellularLocation>
</comment>
<keyword evidence="3 14" id="KW-0813">Transport</keyword>
<dbReference type="Gene3D" id="1.10.10.10">
    <property type="entry name" value="Winged helix-like DNA-binding domain superfamily/Winged helix DNA-binding domain"/>
    <property type="match status" value="1"/>
</dbReference>
<organism evidence="18 19">
    <name type="scientific">Ceratopteris richardii</name>
    <name type="common">Triangle waterfern</name>
    <dbReference type="NCBI Taxonomy" id="49495"/>
    <lineage>
        <taxon>Eukaryota</taxon>
        <taxon>Viridiplantae</taxon>
        <taxon>Streptophyta</taxon>
        <taxon>Embryophyta</taxon>
        <taxon>Tracheophyta</taxon>
        <taxon>Polypodiopsida</taxon>
        <taxon>Polypodiidae</taxon>
        <taxon>Polypodiales</taxon>
        <taxon>Pteridineae</taxon>
        <taxon>Pteridaceae</taxon>
        <taxon>Parkerioideae</taxon>
        <taxon>Ceratopteris</taxon>
    </lineage>
</organism>
<evidence type="ECO:0000259" key="16">
    <source>
        <dbReference type="Pfam" id="PF04695"/>
    </source>
</evidence>
<keyword evidence="6" id="KW-1133">Transmembrane helix</keyword>
<dbReference type="EMBL" id="CM035439">
    <property type="protein sequence ID" value="KAH7283685.1"/>
    <property type="molecule type" value="Genomic_DNA"/>
</dbReference>
<dbReference type="FunFam" id="1.10.10.10:FF:000217">
    <property type="entry name" value="Peroxisomal membrane protein PEX14"/>
    <property type="match status" value="1"/>
</dbReference>
<keyword evidence="7" id="KW-0811">Translocation</keyword>
<sequence length="583" mass="63345">MPDNVSDTALIAGPAPAMTLAPDSVAAPASVREANQSKSGSVNIDDGSKPDEWPRPIREDLVKNAVTFLSHPKVRESAIKNRFLFLEQKGLTRAEIEEAFRRCPDPSTNDAAKKIILSEGRLPAMPSKEKPGGYQQAVVSAQPQVAPQYTKSLPGSALPVRSGLHWWRLIMGAGCIAAAGAGTGYFFQKVLAPKLKSLLRDILLNEDKHKELKGEGQSKVPKLSPLEEVVAAAVGAANAAAAAASVAANTSREVIKLQAEEWQHVKSLMKALDNKTEDLKSTIRAMGKANLENTSYYKVEGMAKPYERFSSAAEQLHTKQSLQGYQTVNGGDRIQTNGYTTNYNDNVSQSENEPWWHRRKVEAETYASPKQQVESSFYLSEVEAGRDQPIGGNISLPSTQSKGAMGGRQGWNPAAASAIRYQKPATIDEAKHATIVEGQEVVWQLPSPFLQAGLLDSSSSVMFSNPTKANEEKTRVIKEDPANTGGEAKLEIATEEKEMTALRAHGLLNLQESPKVADLPSIDKEIPFRLEHSVSDNEAEAHVVTKGEPSNMQEVGRVTEMTPIDREISPSSSKDWSSHSAEF</sequence>
<evidence type="ECO:0000256" key="12">
    <source>
        <dbReference type="ARBA" id="ARBA00053920"/>
    </source>
</evidence>
<dbReference type="GO" id="GO:0005778">
    <property type="term" value="C:peroxisomal membrane"/>
    <property type="evidence" value="ECO:0007669"/>
    <property type="project" value="UniProtKB-SubCell"/>
</dbReference>
<evidence type="ECO:0000256" key="14">
    <source>
        <dbReference type="RuleBase" id="RU367032"/>
    </source>
</evidence>
<comment type="caution">
    <text evidence="18">The sequence shown here is derived from an EMBL/GenBank/DDBJ whole genome shotgun (WGS) entry which is preliminary data.</text>
</comment>
<evidence type="ECO:0000256" key="13">
    <source>
        <dbReference type="ARBA" id="ARBA00064754"/>
    </source>
</evidence>
<dbReference type="Pfam" id="PF23020">
    <property type="entry name" value="PEX14-like_2nd"/>
    <property type="match status" value="1"/>
</dbReference>
<dbReference type="OrthoDB" id="441517at2759"/>
<dbReference type="PANTHER" id="PTHR23058:SF0">
    <property type="entry name" value="PEROXISOMAL MEMBRANE PROTEIN PEX14"/>
    <property type="match status" value="1"/>
</dbReference>
<comment type="function">
    <text evidence="12 14">Component of the PEX13-PEX14 docking complex, a translocon channel that specifically mediates the import of peroxisomal cargo proteins bound to PEX5 receptor. The PEX13-PEX14 docking complex forms a large import pore which can be opened to a diameter of about 9 nm. Mechanistically, PEX5 receptor along with cargo proteins associates with the PEX14 subunit of the PEX13-PEX14 docking complex in the cytosol, leading to the insertion of the receptor into the organelle membrane with the concomitant translocation of the cargo into the peroxisome matrix.</text>
</comment>
<keyword evidence="5 14" id="KW-0653">Protein transport</keyword>
<evidence type="ECO:0000256" key="8">
    <source>
        <dbReference type="ARBA" id="ARBA00023136"/>
    </source>
</evidence>
<evidence type="ECO:0000256" key="6">
    <source>
        <dbReference type="ARBA" id="ARBA00022989"/>
    </source>
</evidence>
<name>A0A8T2QJH3_CERRI</name>
<evidence type="ECO:0000256" key="5">
    <source>
        <dbReference type="ARBA" id="ARBA00022927"/>
    </source>
</evidence>
<feature type="region of interest" description="Disordered" evidence="15">
    <location>
        <begin position="27"/>
        <end position="54"/>
    </location>
</feature>
<dbReference type="GO" id="GO:0005102">
    <property type="term" value="F:signaling receptor binding"/>
    <property type="evidence" value="ECO:0007669"/>
    <property type="project" value="TreeGrafter"/>
</dbReference>
<feature type="domain" description="Peroxisomal membrane protein PEX14 central plants" evidence="17">
    <location>
        <begin position="164"/>
        <end position="288"/>
    </location>
</feature>
<evidence type="ECO:0000256" key="7">
    <source>
        <dbReference type="ARBA" id="ARBA00023010"/>
    </source>
</evidence>
<evidence type="ECO:0000256" key="11">
    <source>
        <dbReference type="ARBA" id="ARBA00029691"/>
    </source>
</evidence>
<feature type="compositionally biased region" description="Polar residues" evidence="15">
    <location>
        <begin position="33"/>
        <end position="42"/>
    </location>
</feature>
<gene>
    <name evidence="18" type="ORF">KP509_34G019400</name>
</gene>
<dbReference type="GO" id="GO:0016560">
    <property type="term" value="P:protein import into peroxisome matrix, docking"/>
    <property type="evidence" value="ECO:0007669"/>
    <property type="project" value="UniProtKB-UniRule"/>
</dbReference>
<dbReference type="AlphaFoldDB" id="A0A8T2QJH3"/>
<evidence type="ECO:0000256" key="3">
    <source>
        <dbReference type="ARBA" id="ARBA00022448"/>
    </source>
</evidence>
<dbReference type="InterPro" id="IPR036388">
    <property type="entry name" value="WH-like_DNA-bd_sf"/>
</dbReference>
<dbReference type="InterPro" id="IPR025655">
    <property type="entry name" value="PEX14"/>
</dbReference>
<feature type="compositionally biased region" description="Low complexity" evidence="15">
    <location>
        <begin position="569"/>
        <end position="583"/>
    </location>
</feature>
<comment type="subunit">
    <text evidence="13">Interacts with PEX13; forming the PEX13-PEX14 docking complex. Interacts with PEX5 (via WxxxF/Y motifs).</text>
</comment>
<feature type="region of interest" description="Disordered" evidence="15">
    <location>
        <begin position="539"/>
        <end position="583"/>
    </location>
</feature>
<evidence type="ECO:0000256" key="2">
    <source>
        <dbReference type="ARBA" id="ARBA00005443"/>
    </source>
</evidence>
<evidence type="ECO:0000256" key="1">
    <source>
        <dbReference type="ARBA" id="ARBA00004549"/>
    </source>
</evidence>
<evidence type="ECO:0000259" key="17">
    <source>
        <dbReference type="Pfam" id="PF23020"/>
    </source>
</evidence>
<evidence type="ECO:0000256" key="9">
    <source>
        <dbReference type="ARBA" id="ARBA00023140"/>
    </source>
</evidence>
<evidence type="ECO:0000256" key="4">
    <source>
        <dbReference type="ARBA" id="ARBA00022692"/>
    </source>
</evidence>
<evidence type="ECO:0000313" key="19">
    <source>
        <dbReference type="Proteomes" id="UP000825935"/>
    </source>
</evidence>
<dbReference type="GO" id="GO:1990429">
    <property type="term" value="C:peroxisomal importomer complex"/>
    <property type="evidence" value="ECO:0007669"/>
    <property type="project" value="TreeGrafter"/>
</dbReference>
<evidence type="ECO:0000256" key="10">
    <source>
        <dbReference type="ARBA" id="ARBA00029502"/>
    </source>
</evidence>
<keyword evidence="4" id="KW-0812">Transmembrane</keyword>
<proteinExistence type="inferred from homology"/>
<dbReference type="InterPro" id="IPR054154">
    <property type="entry name" value="PEX14-like_M_plants"/>
</dbReference>
<reference evidence="18" key="1">
    <citation type="submission" date="2021-08" db="EMBL/GenBank/DDBJ databases">
        <title>WGS assembly of Ceratopteris richardii.</title>
        <authorList>
            <person name="Marchant D.B."/>
            <person name="Chen G."/>
            <person name="Jenkins J."/>
            <person name="Shu S."/>
            <person name="Leebens-Mack J."/>
            <person name="Grimwood J."/>
            <person name="Schmutz J."/>
            <person name="Soltis P."/>
            <person name="Soltis D."/>
            <person name="Chen Z.-H."/>
        </authorList>
    </citation>
    <scope>NUCLEOTIDE SEQUENCE</scope>
    <source>
        <strain evidence="18">Whitten #5841</strain>
        <tissue evidence="18">Leaf</tissue>
    </source>
</reference>
<dbReference type="OMA" id="SENEPWW"/>
<keyword evidence="19" id="KW-1185">Reference proteome</keyword>
<dbReference type="Pfam" id="PF04695">
    <property type="entry name" value="Pex14_N"/>
    <property type="match status" value="1"/>
</dbReference>
<dbReference type="PANTHER" id="PTHR23058">
    <property type="entry name" value="PEROXISOMAL MEMBRANE PROTEIN PEX14"/>
    <property type="match status" value="1"/>
</dbReference>
<dbReference type="Proteomes" id="UP000825935">
    <property type="component" value="Chromosome 34"/>
</dbReference>
<evidence type="ECO:0000256" key="15">
    <source>
        <dbReference type="SAM" id="MobiDB-lite"/>
    </source>
</evidence>
<keyword evidence="8 14" id="KW-0472">Membrane</keyword>
<dbReference type="InterPro" id="IPR006785">
    <property type="entry name" value="Pex14_N"/>
</dbReference>
<keyword evidence="9 14" id="KW-0576">Peroxisome</keyword>
<comment type="similarity">
    <text evidence="2 14">Belongs to the peroxin-14 family.</text>
</comment>
<evidence type="ECO:0000313" key="18">
    <source>
        <dbReference type="EMBL" id="KAH7283685.1"/>
    </source>
</evidence>